<comment type="similarity">
    <text evidence="1">Belongs to the plant dirigent protein family.</text>
</comment>
<keyword evidence="1" id="KW-0052">Apoplast</keyword>
<dbReference type="Pfam" id="PF03018">
    <property type="entry name" value="Dirigent"/>
    <property type="match status" value="1"/>
</dbReference>
<keyword evidence="3" id="KW-1185">Reference proteome</keyword>
<evidence type="ECO:0000313" key="3">
    <source>
        <dbReference type="Proteomes" id="UP000701853"/>
    </source>
</evidence>
<comment type="subunit">
    <text evidence="1">Homodimer.</text>
</comment>
<dbReference type="EMBL" id="JAHUZN010000001">
    <property type="protein sequence ID" value="KAG8503707.1"/>
    <property type="molecule type" value="Genomic_DNA"/>
</dbReference>
<accession>A0A8J6D9T1</accession>
<proteinExistence type="inferred from homology"/>
<organism evidence="2 3">
    <name type="scientific">Gossypium anomalum</name>
    <dbReference type="NCBI Taxonomy" id="47600"/>
    <lineage>
        <taxon>Eukaryota</taxon>
        <taxon>Viridiplantae</taxon>
        <taxon>Streptophyta</taxon>
        <taxon>Embryophyta</taxon>
        <taxon>Tracheophyta</taxon>
        <taxon>Spermatophyta</taxon>
        <taxon>Magnoliopsida</taxon>
        <taxon>eudicotyledons</taxon>
        <taxon>Gunneridae</taxon>
        <taxon>Pentapetalae</taxon>
        <taxon>rosids</taxon>
        <taxon>malvids</taxon>
        <taxon>Malvales</taxon>
        <taxon>Malvaceae</taxon>
        <taxon>Malvoideae</taxon>
        <taxon>Gossypium</taxon>
    </lineage>
</organism>
<sequence length="103" mass="11662">MIARPNIMQASSFVLGNLFAIDDLLYVELQPISIFIEMLKGSMNHSVDTLLSLHQLYIVRELAIVGGRGAFRRTSRLALTQLNFVNMTTDDVVLECNVTLYHY</sequence>
<comment type="function">
    <text evidence="1">Dirigent proteins impart stereoselectivity on the phenoxy radical-coupling reaction, yielding optically active lignans from two molecules of coniferyl alcohol in the biosynthesis of lignans, flavonolignans, and alkaloids and thus plays a central role in plant secondary metabolism.</text>
</comment>
<dbReference type="GO" id="GO:0048046">
    <property type="term" value="C:apoplast"/>
    <property type="evidence" value="ECO:0007669"/>
    <property type="project" value="UniProtKB-SubCell"/>
</dbReference>
<keyword evidence="1" id="KW-0964">Secreted</keyword>
<gene>
    <name evidence="2" type="ORF">CXB51_001645</name>
</gene>
<comment type="caution">
    <text evidence="2">The sequence shown here is derived from an EMBL/GenBank/DDBJ whole genome shotgun (WGS) entry which is preliminary data.</text>
</comment>
<evidence type="ECO:0000313" key="2">
    <source>
        <dbReference type="EMBL" id="KAG8503707.1"/>
    </source>
</evidence>
<evidence type="ECO:0000256" key="1">
    <source>
        <dbReference type="RuleBase" id="RU363099"/>
    </source>
</evidence>
<dbReference type="InterPro" id="IPR004265">
    <property type="entry name" value="Dirigent"/>
</dbReference>
<name>A0A8J6D9T1_9ROSI</name>
<reference evidence="2 3" key="1">
    <citation type="journal article" date="2021" name="bioRxiv">
        <title>The Gossypium anomalum genome as a resource for cotton improvement and evolutionary analysis of hybrid incompatibility.</title>
        <authorList>
            <person name="Grover C.E."/>
            <person name="Yuan D."/>
            <person name="Arick M.A."/>
            <person name="Miller E.R."/>
            <person name="Hu G."/>
            <person name="Peterson D.G."/>
            <person name="Wendel J.F."/>
            <person name="Udall J.A."/>
        </authorList>
    </citation>
    <scope>NUCLEOTIDE SEQUENCE [LARGE SCALE GENOMIC DNA]</scope>
    <source>
        <strain evidence="2">JFW-Udall</strain>
        <tissue evidence="2">Leaf</tissue>
    </source>
</reference>
<dbReference type="AlphaFoldDB" id="A0A8J6D9T1"/>
<comment type="subcellular location">
    <subcellularLocation>
        <location evidence="1">Secreted</location>
        <location evidence="1">Extracellular space</location>
        <location evidence="1">Apoplast</location>
    </subcellularLocation>
</comment>
<dbReference type="Proteomes" id="UP000701853">
    <property type="component" value="Chromosome 1"/>
</dbReference>
<protein>
    <recommendedName>
        <fullName evidence="1">Dirigent protein</fullName>
    </recommendedName>
</protein>